<protein>
    <recommendedName>
        <fullName evidence="1">Lysine-specific demethylase-like domain-containing protein</fullName>
    </recommendedName>
</protein>
<gene>
    <name evidence="2" type="ORF">M9458_018268</name>
</gene>
<proteinExistence type="predicted"/>
<dbReference type="EMBL" id="JAMKFB020000008">
    <property type="protein sequence ID" value="KAL0186598.1"/>
    <property type="molecule type" value="Genomic_DNA"/>
</dbReference>
<dbReference type="Proteomes" id="UP001529510">
    <property type="component" value="Unassembled WGS sequence"/>
</dbReference>
<dbReference type="Pfam" id="PF08429">
    <property type="entry name" value="PLU-1"/>
    <property type="match status" value="1"/>
</dbReference>
<feature type="domain" description="Lysine-specific demethylase-like" evidence="1">
    <location>
        <begin position="2"/>
        <end position="57"/>
    </location>
</feature>
<comment type="caution">
    <text evidence="2">The sequence shown here is derived from an EMBL/GenBank/DDBJ whole genome shotgun (WGS) entry which is preliminary data.</text>
</comment>
<evidence type="ECO:0000313" key="3">
    <source>
        <dbReference type="Proteomes" id="UP001529510"/>
    </source>
</evidence>
<name>A0ABD0QKN2_CIRMR</name>
<evidence type="ECO:0000313" key="2">
    <source>
        <dbReference type="EMBL" id="KAL0186598.1"/>
    </source>
</evidence>
<accession>A0ABD0QKN2</accession>
<dbReference type="InterPro" id="IPR013637">
    <property type="entry name" value="Lys_sp_deMease-like_dom"/>
</dbReference>
<organism evidence="2 3">
    <name type="scientific">Cirrhinus mrigala</name>
    <name type="common">Mrigala</name>
    <dbReference type="NCBI Taxonomy" id="683832"/>
    <lineage>
        <taxon>Eukaryota</taxon>
        <taxon>Metazoa</taxon>
        <taxon>Chordata</taxon>
        <taxon>Craniata</taxon>
        <taxon>Vertebrata</taxon>
        <taxon>Euteleostomi</taxon>
        <taxon>Actinopterygii</taxon>
        <taxon>Neopterygii</taxon>
        <taxon>Teleostei</taxon>
        <taxon>Ostariophysi</taxon>
        <taxon>Cypriniformes</taxon>
        <taxon>Cyprinidae</taxon>
        <taxon>Labeoninae</taxon>
        <taxon>Labeonini</taxon>
        <taxon>Cirrhinus</taxon>
    </lineage>
</organism>
<reference evidence="2 3" key="1">
    <citation type="submission" date="2024-05" db="EMBL/GenBank/DDBJ databases">
        <title>Genome sequencing and assembly of Indian major carp, Cirrhinus mrigala (Hamilton, 1822).</title>
        <authorList>
            <person name="Mohindra V."/>
            <person name="Chowdhury L.M."/>
            <person name="Lal K."/>
            <person name="Jena J.K."/>
        </authorList>
    </citation>
    <scope>NUCLEOTIDE SEQUENCE [LARGE SCALE GENOMIC DNA]</scope>
    <source>
        <strain evidence="2">CM1030</strain>
        <tissue evidence="2">Blood</tissue>
    </source>
</reference>
<sequence>HYPCLDDLEGLVAIGRDLPVKMEELKQLELQVASAHSWREKASKTFLKKNSQHSLLEVKRPSIP</sequence>
<feature type="non-terminal residue" evidence="2">
    <location>
        <position position="1"/>
    </location>
</feature>
<dbReference type="AlphaFoldDB" id="A0ABD0QKN2"/>
<evidence type="ECO:0000259" key="1">
    <source>
        <dbReference type="Pfam" id="PF08429"/>
    </source>
</evidence>
<keyword evidence="3" id="KW-1185">Reference proteome</keyword>